<dbReference type="RefSeq" id="WP_169712329.1">
    <property type="nucleotide sequence ID" value="NZ_CP173238.1"/>
</dbReference>
<evidence type="ECO:0000313" key="1">
    <source>
        <dbReference type="EMBL" id="SDL39867.1"/>
    </source>
</evidence>
<keyword evidence="3" id="KW-1185">Reference proteome</keyword>
<dbReference type="Proteomes" id="UP000198811">
    <property type="component" value="Unassembled WGS sequence"/>
</dbReference>
<dbReference type="Proteomes" id="UP000250223">
    <property type="component" value="Unassembled WGS sequence"/>
</dbReference>
<dbReference type="STRING" id="1494.SAMN05216497_12824"/>
<dbReference type="GeneID" id="70578374"/>
<evidence type="ECO:0000313" key="4">
    <source>
        <dbReference type="Proteomes" id="UP000250223"/>
    </source>
</evidence>
<dbReference type="AlphaFoldDB" id="A0A239YXX9"/>
<accession>A0A239YXX9</accession>
<sequence length="53" mass="6357">MKNNVIYIDFTKKVKKSKESFFSSLINRLKRLLRFNKSISNCENVIVYRKNIS</sequence>
<proteinExistence type="predicted"/>
<name>A0A239YXX9_CLOCO</name>
<organism evidence="2 4">
    <name type="scientific">Clostridium cochlearium</name>
    <dbReference type="NCBI Taxonomy" id="1494"/>
    <lineage>
        <taxon>Bacteria</taxon>
        <taxon>Bacillati</taxon>
        <taxon>Bacillota</taxon>
        <taxon>Clostridia</taxon>
        <taxon>Eubacteriales</taxon>
        <taxon>Clostridiaceae</taxon>
        <taxon>Clostridium</taxon>
    </lineage>
</organism>
<dbReference type="EMBL" id="FNGL01000028">
    <property type="protein sequence ID" value="SDL39867.1"/>
    <property type="molecule type" value="Genomic_DNA"/>
</dbReference>
<protein>
    <submittedName>
        <fullName evidence="2">Uncharacterized protein</fullName>
    </submittedName>
</protein>
<evidence type="ECO:0000313" key="2">
    <source>
        <dbReference type="EMBL" id="SQB34050.1"/>
    </source>
</evidence>
<gene>
    <name evidence="2" type="ORF">NCTC13028_00939</name>
    <name evidence="1" type="ORF">SAMN05216497_12824</name>
</gene>
<reference evidence="1 3" key="1">
    <citation type="submission" date="2016-10" db="EMBL/GenBank/DDBJ databases">
        <authorList>
            <person name="Varghese N."/>
            <person name="Submissions S."/>
        </authorList>
    </citation>
    <scope>NUCLEOTIDE SEQUENCE [LARGE SCALE GENOMIC DNA]</scope>
    <source>
        <strain evidence="1 3">NLAE-zl-C224</strain>
    </source>
</reference>
<dbReference type="EMBL" id="UAWC01000005">
    <property type="protein sequence ID" value="SQB34050.1"/>
    <property type="molecule type" value="Genomic_DNA"/>
</dbReference>
<reference evidence="2 4" key="2">
    <citation type="submission" date="2018-06" db="EMBL/GenBank/DDBJ databases">
        <authorList>
            <consortium name="Pathogen Informatics"/>
            <person name="Doyle S."/>
        </authorList>
    </citation>
    <scope>NUCLEOTIDE SEQUENCE [LARGE SCALE GENOMIC DNA]</scope>
    <source>
        <strain evidence="2 4">NCTC13028</strain>
    </source>
</reference>
<evidence type="ECO:0000313" key="3">
    <source>
        <dbReference type="Proteomes" id="UP000198811"/>
    </source>
</evidence>